<proteinExistence type="predicted"/>
<protein>
    <recommendedName>
        <fullName evidence="3">EcsC family protein</fullName>
    </recommendedName>
</protein>
<evidence type="ECO:0000313" key="2">
    <source>
        <dbReference type="Proteomes" id="UP001151478"/>
    </source>
</evidence>
<dbReference type="Proteomes" id="UP001151478">
    <property type="component" value="Unassembled WGS sequence"/>
</dbReference>
<comment type="caution">
    <text evidence="1">The sequence shown here is derived from an EMBL/GenBank/DDBJ whole genome shotgun (WGS) entry which is preliminary data.</text>
</comment>
<dbReference type="RefSeq" id="WP_265724494.1">
    <property type="nucleotide sequence ID" value="NZ_JAOSLC020000003.1"/>
</dbReference>
<gene>
    <name evidence="1" type="ORF">N5A56_004990</name>
</gene>
<organism evidence="1 2">
    <name type="scientific">Polaribacter ponticola</name>
    <dbReference type="NCBI Taxonomy" id="2978475"/>
    <lineage>
        <taxon>Bacteria</taxon>
        <taxon>Pseudomonadati</taxon>
        <taxon>Bacteroidota</taxon>
        <taxon>Flavobacteriia</taxon>
        <taxon>Flavobacteriales</taxon>
        <taxon>Flavobacteriaceae</taxon>
    </lineage>
</organism>
<dbReference type="EMBL" id="JAOSLC020000003">
    <property type="protein sequence ID" value="MDD7913812.1"/>
    <property type="molecule type" value="Genomic_DNA"/>
</dbReference>
<keyword evidence="2" id="KW-1185">Reference proteome</keyword>
<accession>A0ABT5S6U0</accession>
<evidence type="ECO:0008006" key="3">
    <source>
        <dbReference type="Google" id="ProtNLM"/>
    </source>
</evidence>
<evidence type="ECO:0000313" key="1">
    <source>
        <dbReference type="EMBL" id="MDD7913812.1"/>
    </source>
</evidence>
<sequence>MEENQNDKPTLLKAIELILAEPSVIKKETLSLKSKYLEKHQNKKTEDEINIMIIDKIISNYSYYTAFVGAGTALTGIIPGLGTVIATFGGATADAAMSMKYQIEMTMAIATICGHDIEIEEQKRLCLMIAGLGAVSEASKEGGKQLGTKAFINIVRQNLKGSTLIAVKEIFKKVGITFTRKAVEKAIPFGIGVVIGFSANKGLTYYVGNKVKGFFLLKEEPEIRK</sequence>
<name>A0ABT5S6U0_9FLAO</name>
<reference evidence="1" key="1">
    <citation type="submission" date="2023-02" db="EMBL/GenBank/DDBJ databases">
        <title>Polaribacter ponticola sp. nov., isolated from seawater.</title>
        <authorList>
            <person name="Baek J.H."/>
            <person name="Kim J.M."/>
            <person name="Choi D.G."/>
            <person name="Jeon C.O."/>
        </authorList>
    </citation>
    <scope>NUCLEOTIDE SEQUENCE</scope>
    <source>
        <strain evidence="1">MSW5</strain>
    </source>
</reference>